<comment type="caution">
    <text evidence="2">The sequence shown here is derived from an EMBL/GenBank/DDBJ whole genome shotgun (WGS) entry which is preliminary data.</text>
</comment>
<feature type="compositionally biased region" description="Basic and acidic residues" evidence="1">
    <location>
        <begin position="40"/>
        <end position="56"/>
    </location>
</feature>
<name>A0A834FMS8_ORYME</name>
<proteinExistence type="predicted"/>
<dbReference type="EMBL" id="WKFB01000075">
    <property type="protein sequence ID" value="KAF6736993.1"/>
    <property type="molecule type" value="Genomic_DNA"/>
</dbReference>
<dbReference type="AlphaFoldDB" id="A0A834FMS8"/>
<evidence type="ECO:0000313" key="3">
    <source>
        <dbReference type="Proteomes" id="UP000646548"/>
    </source>
</evidence>
<evidence type="ECO:0000256" key="1">
    <source>
        <dbReference type="SAM" id="MobiDB-lite"/>
    </source>
</evidence>
<accession>A0A834FMS8</accession>
<feature type="compositionally biased region" description="Low complexity" evidence="1">
    <location>
        <begin position="76"/>
        <end position="92"/>
    </location>
</feature>
<evidence type="ECO:0000313" key="2">
    <source>
        <dbReference type="EMBL" id="KAF6736993.1"/>
    </source>
</evidence>
<protein>
    <submittedName>
        <fullName evidence="2">Uncharacterized protein</fullName>
    </submittedName>
</protein>
<gene>
    <name evidence="2" type="ORF">FQA47_004445</name>
</gene>
<feature type="region of interest" description="Disordered" evidence="1">
    <location>
        <begin position="22"/>
        <end position="94"/>
    </location>
</feature>
<organism evidence="2 3">
    <name type="scientific">Oryzias melastigma</name>
    <name type="common">Marine medaka</name>
    <dbReference type="NCBI Taxonomy" id="30732"/>
    <lineage>
        <taxon>Eukaryota</taxon>
        <taxon>Metazoa</taxon>
        <taxon>Chordata</taxon>
        <taxon>Craniata</taxon>
        <taxon>Vertebrata</taxon>
        <taxon>Euteleostomi</taxon>
        <taxon>Actinopterygii</taxon>
        <taxon>Neopterygii</taxon>
        <taxon>Teleostei</taxon>
        <taxon>Neoteleostei</taxon>
        <taxon>Acanthomorphata</taxon>
        <taxon>Ovalentaria</taxon>
        <taxon>Atherinomorphae</taxon>
        <taxon>Beloniformes</taxon>
        <taxon>Adrianichthyidae</taxon>
        <taxon>Oryziinae</taxon>
        <taxon>Oryzias</taxon>
    </lineage>
</organism>
<reference evidence="2" key="1">
    <citation type="journal article" name="BMC Genomics">
        <title>Long-read sequencing and de novo genome assembly of marine medaka (Oryzias melastigma).</title>
        <authorList>
            <person name="Liang P."/>
            <person name="Saqib H.S.A."/>
            <person name="Ni X."/>
            <person name="Shen Y."/>
        </authorList>
    </citation>
    <scope>NUCLEOTIDE SEQUENCE</scope>
    <source>
        <strain evidence="2">Bigg-433</strain>
    </source>
</reference>
<dbReference type="Proteomes" id="UP000646548">
    <property type="component" value="Unassembled WGS sequence"/>
</dbReference>
<sequence length="109" mass="12159">MEKSHFLVFGVMKERRQELLLVSSSSSSSSHVIQWQCERSVSRRGEDKPDGERRDASITSTEVEGGDREKEGARGVVSTASTVASSQAKQQKPPAPYVYAHQWVYIPYA</sequence>